<dbReference type="AlphaFoldDB" id="A0A371DYM3"/>
<evidence type="ECO:0000256" key="1">
    <source>
        <dbReference type="SAM" id="Phobius"/>
    </source>
</evidence>
<comment type="caution">
    <text evidence="2">The sequence shown here is derived from an EMBL/GenBank/DDBJ whole genome shotgun (WGS) entry which is preliminary data.</text>
</comment>
<accession>A0A371DYM3</accession>
<keyword evidence="3" id="KW-1185">Reference proteome</keyword>
<feature type="non-terminal residue" evidence="2">
    <location>
        <position position="1"/>
    </location>
</feature>
<proteinExistence type="predicted"/>
<name>A0A371DYM3_MUCPR</name>
<gene>
    <name evidence="2" type="ORF">CR513_63102</name>
</gene>
<evidence type="ECO:0000313" key="2">
    <source>
        <dbReference type="EMBL" id="RDX57640.1"/>
    </source>
</evidence>
<feature type="transmembrane region" description="Helical" evidence="1">
    <location>
        <begin position="6"/>
        <end position="28"/>
    </location>
</feature>
<feature type="non-terminal residue" evidence="2">
    <location>
        <position position="66"/>
    </location>
</feature>
<evidence type="ECO:0000313" key="3">
    <source>
        <dbReference type="Proteomes" id="UP000257109"/>
    </source>
</evidence>
<keyword evidence="1" id="KW-0472">Membrane</keyword>
<dbReference type="EMBL" id="QJKJ01018403">
    <property type="protein sequence ID" value="RDX57640.1"/>
    <property type="molecule type" value="Genomic_DNA"/>
</dbReference>
<keyword evidence="1" id="KW-1133">Transmembrane helix</keyword>
<reference evidence="2" key="1">
    <citation type="submission" date="2018-05" db="EMBL/GenBank/DDBJ databases">
        <title>Draft genome of Mucuna pruriens seed.</title>
        <authorList>
            <person name="Nnadi N.E."/>
            <person name="Vos R."/>
            <person name="Hasami M.H."/>
            <person name="Devisetty U.K."/>
            <person name="Aguiy J.C."/>
        </authorList>
    </citation>
    <scope>NUCLEOTIDE SEQUENCE [LARGE SCALE GENOMIC DNA]</scope>
    <source>
        <strain evidence="2">JCA_2017</strain>
    </source>
</reference>
<organism evidence="2 3">
    <name type="scientific">Mucuna pruriens</name>
    <name type="common">Velvet bean</name>
    <name type="synonym">Dolichos pruriens</name>
    <dbReference type="NCBI Taxonomy" id="157652"/>
    <lineage>
        <taxon>Eukaryota</taxon>
        <taxon>Viridiplantae</taxon>
        <taxon>Streptophyta</taxon>
        <taxon>Embryophyta</taxon>
        <taxon>Tracheophyta</taxon>
        <taxon>Spermatophyta</taxon>
        <taxon>Magnoliopsida</taxon>
        <taxon>eudicotyledons</taxon>
        <taxon>Gunneridae</taxon>
        <taxon>Pentapetalae</taxon>
        <taxon>rosids</taxon>
        <taxon>fabids</taxon>
        <taxon>Fabales</taxon>
        <taxon>Fabaceae</taxon>
        <taxon>Papilionoideae</taxon>
        <taxon>50 kb inversion clade</taxon>
        <taxon>NPAAA clade</taxon>
        <taxon>indigoferoid/millettioid clade</taxon>
        <taxon>Phaseoleae</taxon>
        <taxon>Mucuna</taxon>
    </lineage>
</organism>
<dbReference type="Proteomes" id="UP000257109">
    <property type="component" value="Unassembled WGS sequence"/>
</dbReference>
<protein>
    <submittedName>
        <fullName evidence="2">Uncharacterized protein</fullName>
    </submittedName>
</protein>
<sequence length="66" mass="7698">MTNSNISFIVNVVSQFLISLYNSCWYAVVRILRYINESLVRSLVYVYRGNLISFDEKVESEMLPSL</sequence>
<keyword evidence="1" id="KW-0812">Transmembrane</keyword>